<dbReference type="AlphaFoldDB" id="A0AA40AQY4"/>
<feature type="compositionally biased region" description="Basic residues" evidence="1">
    <location>
        <begin position="1"/>
        <end position="11"/>
    </location>
</feature>
<comment type="caution">
    <text evidence="2">The sequence shown here is derived from an EMBL/GenBank/DDBJ whole genome shotgun (WGS) entry which is preliminary data.</text>
</comment>
<evidence type="ECO:0000256" key="1">
    <source>
        <dbReference type="SAM" id="MobiDB-lite"/>
    </source>
</evidence>
<name>A0AA40AQY4_9PEZI</name>
<reference evidence="2" key="1">
    <citation type="submission" date="2023-06" db="EMBL/GenBank/DDBJ databases">
        <title>Genome-scale phylogeny and comparative genomics of the fungal order Sordariales.</title>
        <authorList>
            <consortium name="Lawrence Berkeley National Laboratory"/>
            <person name="Hensen N."/>
            <person name="Bonometti L."/>
            <person name="Westerberg I."/>
            <person name="Brannstrom I.O."/>
            <person name="Guillou S."/>
            <person name="Cros-Aarteil S."/>
            <person name="Calhoun S."/>
            <person name="Haridas S."/>
            <person name="Kuo A."/>
            <person name="Mondo S."/>
            <person name="Pangilinan J."/>
            <person name="Riley R."/>
            <person name="Labutti K."/>
            <person name="Andreopoulos B."/>
            <person name="Lipzen A."/>
            <person name="Chen C."/>
            <person name="Yanf M."/>
            <person name="Daum C."/>
            <person name="Ng V."/>
            <person name="Clum A."/>
            <person name="Steindorff A."/>
            <person name="Ohm R."/>
            <person name="Martin F."/>
            <person name="Silar P."/>
            <person name="Natvig D."/>
            <person name="Lalanne C."/>
            <person name="Gautier V."/>
            <person name="Ament-Velasquez S.L."/>
            <person name="Kruys A."/>
            <person name="Hutchinson M.I."/>
            <person name="Powell A.J."/>
            <person name="Barry K."/>
            <person name="Miller A.N."/>
            <person name="Grigoriev I.V."/>
            <person name="Debuchy R."/>
            <person name="Gladieux P."/>
            <person name="Thoren M.H."/>
            <person name="Johannesson H."/>
        </authorList>
    </citation>
    <scope>NUCLEOTIDE SEQUENCE</scope>
    <source>
        <strain evidence="2">SMH4607-1</strain>
    </source>
</reference>
<dbReference type="EMBL" id="JAUKUA010000003">
    <property type="protein sequence ID" value="KAK0720369.1"/>
    <property type="molecule type" value="Genomic_DNA"/>
</dbReference>
<evidence type="ECO:0000313" key="3">
    <source>
        <dbReference type="Proteomes" id="UP001172102"/>
    </source>
</evidence>
<protein>
    <submittedName>
        <fullName evidence="2">Uncharacterized protein</fullName>
    </submittedName>
</protein>
<keyword evidence="3" id="KW-1185">Reference proteome</keyword>
<gene>
    <name evidence="2" type="ORF">B0H67DRAFT_552560</name>
</gene>
<dbReference type="Proteomes" id="UP001172102">
    <property type="component" value="Unassembled WGS sequence"/>
</dbReference>
<evidence type="ECO:0000313" key="2">
    <source>
        <dbReference type="EMBL" id="KAK0720369.1"/>
    </source>
</evidence>
<sequence>MTRHRNRRGRGHLGDHRPPSAAPDNFDTDMLNNNLPDPGLGSPVAHQSRAASFHRQARLGAGNPRSGFSPRPPVLRRYGSHNNPNHTPVSHPYASQHHRPYHRPPSSIGGSDHITISRPNTPNCVACAGTQRRNYVLRDELVALLGRTDRALRRWAGDVGVGDGDEDDVMDWQREQAALVVPIERRLSEMRRIVDEADRQAATGDSSSVAAGEDGAEGGRIRLSKVVHVTPPCGFRNGVLGNGARSALPPYSVLGGLGGPAINVPAVNGGGSMMPPYMSGAMCVPVSAPVVAKGSEAAPCLGSAPRPGIAPYPHQYRPSPPQYTTPPPGREWAHVSPNGVRNHPPTAAPARTNGNWTPPWEYRNGDGDWGDSE</sequence>
<organism evidence="2 3">
    <name type="scientific">Lasiosphaeris hirsuta</name>
    <dbReference type="NCBI Taxonomy" id="260670"/>
    <lineage>
        <taxon>Eukaryota</taxon>
        <taxon>Fungi</taxon>
        <taxon>Dikarya</taxon>
        <taxon>Ascomycota</taxon>
        <taxon>Pezizomycotina</taxon>
        <taxon>Sordariomycetes</taxon>
        <taxon>Sordariomycetidae</taxon>
        <taxon>Sordariales</taxon>
        <taxon>Lasiosphaeriaceae</taxon>
        <taxon>Lasiosphaeris</taxon>
    </lineage>
</organism>
<feature type="region of interest" description="Disordered" evidence="1">
    <location>
        <begin position="1"/>
        <end position="117"/>
    </location>
</feature>
<feature type="compositionally biased region" description="Pro residues" evidence="1">
    <location>
        <begin position="318"/>
        <end position="329"/>
    </location>
</feature>
<feature type="region of interest" description="Disordered" evidence="1">
    <location>
        <begin position="311"/>
        <end position="373"/>
    </location>
</feature>
<accession>A0AA40AQY4</accession>
<proteinExistence type="predicted"/>